<name>K0RZU7_THAOC</name>
<reference evidence="2 3" key="1">
    <citation type="journal article" date="2012" name="Genome Biol.">
        <title>Genome and low-iron response of an oceanic diatom adapted to chronic iron limitation.</title>
        <authorList>
            <person name="Lommer M."/>
            <person name="Specht M."/>
            <person name="Roy A.S."/>
            <person name="Kraemer L."/>
            <person name="Andreson R."/>
            <person name="Gutowska M.A."/>
            <person name="Wolf J."/>
            <person name="Bergner S.V."/>
            <person name="Schilhabel M.B."/>
            <person name="Klostermeier U.C."/>
            <person name="Beiko R.G."/>
            <person name="Rosenstiel P."/>
            <person name="Hippler M."/>
            <person name="Laroche J."/>
        </authorList>
    </citation>
    <scope>NUCLEOTIDE SEQUENCE [LARGE SCALE GENOMIC DNA]</scope>
    <source>
        <strain evidence="2 3">CCMP1005</strain>
    </source>
</reference>
<keyword evidence="1" id="KW-1133">Transmembrane helix</keyword>
<gene>
    <name evidence="2" type="ORF">THAOC_26077</name>
</gene>
<keyword evidence="3" id="KW-1185">Reference proteome</keyword>
<proteinExistence type="predicted"/>
<sequence>MQFHSNIVVGSCSSYPEQRASAPREYRLKQGRDAEPSDGHHYLLPAGLARRHTAYARRIIVGDNRAHESPKHQKRKRGHYSALLCCVAALFCCAAALLRFSAGGFSCLGAGGAVHQSSQWQWGATLIARPSGHYLPIGPATADATAAHQPTNRSQYVSGKWTVSMYSRSSRRSHRR</sequence>
<protein>
    <submittedName>
        <fullName evidence="2">Uncharacterized protein</fullName>
    </submittedName>
</protein>
<dbReference type="AlphaFoldDB" id="K0RZU7"/>
<evidence type="ECO:0000313" key="3">
    <source>
        <dbReference type="Proteomes" id="UP000266841"/>
    </source>
</evidence>
<evidence type="ECO:0000256" key="1">
    <source>
        <dbReference type="SAM" id="Phobius"/>
    </source>
</evidence>
<organism evidence="2 3">
    <name type="scientific">Thalassiosira oceanica</name>
    <name type="common">Marine diatom</name>
    <dbReference type="NCBI Taxonomy" id="159749"/>
    <lineage>
        <taxon>Eukaryota</taxon>
        <taxon>Sar</taxon>
        <taxon>Stramenopiles</taxon>
        <taxon>Ochrophyta</taxon>
        <taxon>Bacillariophyta</taxon>
        <taxon>Coscinodiscophyceae</taxon>
        <taxon>Thalassiosirophycidae</taxon>
        <taxon>Thalassiosirales</taxon>
        <taxon>Thalassiosiraceae</taxon>
        <taxon>Thalassiosira</taxon>
    </lineage>
</organism>
<comment type="caution">
    <text evidence="2">The sequence shown here is derived from an EMBL/GenBank/DDBJ whole genome shotgun (WGS) entry which is preliminary data.</text>
</comment>
<feature type="transmembrane region" description="Helical" evidence="1">
    <location>
        <begin position="80"/>
        <end position="98"/>
    </location>
</feature>
<feature type="non-terminal residue" evidence="2">
    <location>
        <position position="176"/>
    </location>
</feature>
<keyword evidence="1" id="KW-0812">Transmembrane</keyword>
<keyword evidence="1" id="KW-0472">Membrane</keyword>
<dbReference type="Proteomes" id="UP000266841">
    <property type="component" value="Unassembled WGS sequence"/>
</dbReference>
<dbReference type="EMBL" id="AGNL01036018">
    <property type="protein sequence ID" value="EJK54311.1"/>
    <property type="molecule type" value="Genomic_DNA"/>
</dbReference>
<evidence type="ECO:0000313" key="2">
    <source>
        <dbReference type="EMBL" id="EJK54311.1"/>
    </source>
</evidence>
<accession>K0RZU7</accession>